<proteinExistence type="inferred from homology"/>
<evidence type="ECO:0000256" key="1">
    <source>
        <dbReference type="ARBA" id="ARBA00004323"/>
    </source>
</evidence>
<keyword evidence="5 10" id="KW-0812">Transmembrane</keyword>
<evidence type="ECO:0000256" key="5">
    <source>
        <dbReference type="ARBA" id="ARBA00022692"/>
    </source>
</evidence>
<organism evidence="11">
    <name type="scientific">Dermatophagoides farinae</name>
    <name type="common">American house dust mite</name>
    <dbReference type="NCBI Taxonomy" id="6954"/>
    <lineage>
        <taxon>Eukaryota</taxon>
        <taxon>Metazoa</taxon>
        <taxon>Ecdysozoa</taxon>
        <taxon>Arthropoda</taxon>
        <taxon>Chelicerata</taxon>
        <taxon>Arachnida</taxon>
        <taxon>Acari</taxon>
        <taxon>Acariformes</taxon>
        <taxon>Sarcoptiformes</taxon>
        <taxon>Astigmata</taxon>
        <taxon>Psoroptidia</taxon>
        <taxon>Analgoidea</taxon>
        <taxon>Pyroglyphidae</taxon>
        <taxon>Dermatophagoidinae</taxon>
        <taxon>Dermatophagoides</taxon>
    </lineage>
</organism>
<dbReference type="GO" id="GO:0008194">
    <property type="term" value="F:UDP-glycosyltransferase activity"/>
    <property type="evidence" value="ECO:0007669"/>
    <property type="project" value="TreeGrafter"/>
</dbReference>
<evidence type="ECO:0000256" key="7">
    <source>
        <dbReference type="ARBA" id="ARBA00022989"/>
    </source>
</evidence>
<keyword evidence="9 10" id="KW-0472">Membrane</keyword>
<evidence type="ECO:0000256" key="6">
    <source>
        <dbReference type="ARBA" id="ARBA00022968"/>
    </source>
</evidence>
<dbReference type="PANTHER" id="PTHR11214">
    <property type="entry name" value="BETA-1,3-N-ACETYLGLUCOSAMINYLTRANSFERASE"/>
    <property type="match status" value="1"/>
</dbReference>
<evidence type="ECO:0000256" key="2">
    <source>
        <dbReference type="ARBA" id="ARBA00008661"/>
    </source>
</evidence>
<dbReference type="Proteomes" id="UP000828236">
    <property type="component" value="Unassembled WGS sequence"/>
</dbReference>
<evidence type="ECO:0000313" key="11">
    <source>
        <dbReference type="EMBL" id="KAH7638521.1"/>
    </source>
</evidence>
<evidence type="ECO:0000256" key="3">
    <source>
        <dbReference type="ARBA" id="ARBA00022676"/>
    </source>
</evidence>
<evidence type="ECO:0000256" key="9">
    <source>
        <dbReference type="ARBA" id="ARBA00023136"/>
    </source>
</evidence>
<accession>A0A9D4NUH4</accession>
<evidence type="ECO:0000256" key="4">
    <source>
        <dbReference type="ARBA" id="ARBA00022679"/>
    </source>
</evidence>
<reference evidence="11" key="2">
    <citation type="journal article" date="2021" name="World Allergy Organ. J.">
        <title>Chromosome-level assembly of Dermatophagoides farinae genome and transcriptome reveals two novel allergens Der f 37 and Der f 39.</title>
        <authorList>
            <person name="Chen J."/>
            <person name="Cai Z."/>
            <person name="Fan D."/>
            <person name="Hu J."/>
            <person name="Hou Y."/>
            <person name="He Y."/>
            <person name="Zhang Z."/>
            <person name="Zhao Z."/>
            <person name="Gao P."/>
            <person name="Hu W."/>
            <person name="Sun J."/>
            <person name="Li J."/>
            <person name="Ji K."/>
        </authorList>
    </citation>
    <scope>NUCLEOTIDE SEQUENCE</scope>
    <source>
        <strain evidence="11">JKM2019</strain>
    </source>
</reference>
<evidence type="ECO:0000256" key="10">
    <source>
        <dbReference type="SAM" id="Phobius"/>
    </source>
</evidence>
<keyword evidence="3 11" id="KW-0328">Glycosyltransferase</keyword>
<dbReference type="GO" id="GO:0016758">
    <property type="term" value="F:hexosyltransferase activity"/>
    <property type="evidence" value="ECO:0007669"/>
    <property type="project" value="InterPro"/>
</dbReference>
<comment type="similarity">
    <text evidence="2">Belongs to the glycosyltransferase 31 family.</text>
</comment>
<keyword evidence="4" id="KW-0808">Transferase</keyword>
<keyword evidence="7 10" id="KW-1133">Transmembrane helix</keyword>
<protein>
    <submittedName>
        <fullName evidence="11">Galactosyltransferase-like protein</fullName>
    </submittedName>
</protein>
<dbReference type="GO" id="GO:0006493">
    <property type="term" value="P:protein O-linked glycosylation"/>
    <property type="evidence" value="ECO:0007669"/>
    <property type="project" value="TreeGrafter"/>
</dbReference>
<reference evidence="11" key="1">
    <citation type="submission" date="2020-06" db="EMBL/GenBank/DDBJ databases">
        <authorList>
            <person name="Ji K."/>
            <person name="Li J."/>
        </authorList>
    </citation>
    <scope>NUCLEOTIDE SEQUENCE</scope>
    <source>
        <strain evidence="11">JKM2019</strain>
        <tissue evidence="11">Whole body</tissue>
    </source>
</reference>
<dbReference type="EMBL" id="SDOV01000007">
    <property type="protein sequence ID" value="KAH7638521.1"/>
    <property type="molecule type" value="Genomic_DNA"/>
</dbReference>
<comment type="subcellular location">
    <subcellularLocation>
        <location evidence="1">Golgi apparatus membrane</location>
        <topology evidence="1">Single-pass type II membrane protein</topology>
    </subcellularLocation>
</comment>
<feature type="transmembrane region" description="Helical" evidence="10">
    <location>
        <begin position="52"/>
        <end position="73"/>
    </location>
</feature>
<dbReference type="AlphaFoldDB" id="A0A9D4NUH4"/>
<dbReference type="GO" id="GO:0000139">
    <property type="term" value="C:Golgi membrane"/>
    <property type="evidence" value="ECO:0007669"/>
    <property type="project" value="UniProtKB-SubCell"/>
</dbReference>
<dbReference type="PANTHER" id="PTHR11214:SF349">
    <property type="entry name" value="BETA-1,3-GALACTOSYLTRANSFERASE BRN"/>
    <property type="match status" value="1"/>
</dbReference>
<keyword evidence="6" id="KW-0735">Signal-anchor</keyword>
<dbReference type="Pfam" id="PF01762">
    <property type="entry name" value="Galactosyl_T"/>
    <property type="match status" value="2"/>
</dbReference>
<dbReference type="InterPro" id="IPR002659">
    <property type="entry name" value="Glyco_trans_31"/>
</dbReference>
<gene>
    <name evidence="11" type="ORF">HUG17_2554</name>
</gene>
<keyword evidence="8" id="KW-0333">Golgi apparatus</keyword>
<dbReference type="Gene3D" id="3.90.550.50">
    <property type="match status" value="1"/>
</dbReference>
<comment type="caution">
    <text evidence="11">The sequence shown here is derived from an EMBL/GenBank/DDBJ whole genome shotgun (WGS) entry which is preliminary data.</text>
</comment>
<sequence length="518" mass="62096">MTPGFFQRIQYEFQSIRCEPIVYHNPNHRHQHRHQSLIHWIKFRLRGNRSRLLLITCVTIIILLLMYIGGIFVHPFETIFDGENFHYPLYMKDFRYFIENVKQNSANNALKPIHNYSYDYHLNPKFKCQQNFDNMGTNSTSSLYSNNPITLLLVIKSATCNFLLRNIIRQTWGNEQRFSDVQIRTVFMLGKCSSSVNQFRCPNTFHHYPNIVFTKKSQKFRSIFAFNQTVDCQQLIDIENQFYNDLVQADFIDSYYNNTKKTMASIQWTAQNCHQVPFILFVDDDYYISIKNLLKFTRNYLRLIIQPNSSMQPSNDYDSGLNDNQDLWQDNDWFYKQQQQQPHQFDGRLYVGYVFANSHPQRHLTSKWYISLDEYQWNRYPPYVTGGCFLVNNQTVIDLYYASLYSQPFKYDDVYLGILAYRMQINLIDNKQQMYFYPLEYDGKKYSTIIGSHGFHDPKFSELKSMQPSNDYDSGLNDNQDLWQDNDWFYKQQQQQPHQFAMYLLIHNLTSKWYISLE</sequence>
<evidence type="ECO:0000256" key="8">
    <source>
        <dbReference type="ARBA" id="ARBA00023034"/>
    </source>
</evidence>
<dbReference type="OrthoDB" id="5957813at2759"/>
<name>A0A9D4NUH4_DERFA</name>